<accession>A0AAD9ZG76</accession>
<feature type="compositionally biased region" description="Acidic residues" evidence="3">
    <location>
        <begin position="56"/>
        <end position="68"/>
    </location>
</feature>
<protein>
    <recommendedName>
        <fullName evidence="4">SAP domain-containing protein</fullName>
    </recommendedName>
</protein>
<evidence type="ECO:0000256" key="3">
    <source>
        <dbReference type="SAM" id="MobiDB-lite"/>
    </source>
</evidence>
<name>A0AAD9ZG76_9LECA</name>
<keyword evidence="1" id="KW-0597">Phosphoprotein</keyword>
<evidence type="ECO:0000259" key="4">
    <source>
        <dbReference type="PROSITE" id="PS50800"/>
    </source>
</evidence>
<feature type="compositionally biased region" description="Low complexity" evidence="3">
    <location>
        <begin position="116"/>
        <end position="126"/>
    </location>
</feature>
<comment type="similarity">
    <text evidence="2">Belongs to the SAP domain-containing ribonucleoprotein family.</text>
</comment>
<dbReference type="EMBL" id="JASNWA010000003">
    <property type="protein sequence ID" value="KAK3178604.1"/>
    <property type="molecule type" value="Genomic_DNA"/>
</dbReference>
<dbReference type="GO" id="GO:0005634">
    <property type="term" value="C:nucleus"/>
    <property type="evidence" value="ECO:0007669"/>
    <property type="project" value="TreeGrafter"/>
</dbReference>
<dbReference type="InterPro" id="IPR040746">
    <property type="entry name" value="THO1_MOS11_C"/>
</dbReference>
<comment type="caution">
    <text evidence="5">The sequence shown here is derived from an EMBL/GenBank/DDBJ whole genome shotgun (WGS) entry which is preliminary data.</text>
</comment>
<feature type="compositionally biased region" description="Basic and acidic residues" evidence="3">
    <location>
        <begin position="190"/>
        <end position="252"/>
    </location>
</feature>
<dbReference type="InterPro" id="IPR036361">
    <property type="entry name" value="SAP_dom_sf"/>
</dbReference>
<dbReference type="Proteomes" id="UP001276659">
    <property type="component" value="Unassembled WGS sequence"/>
</dbReference>
<dbReference type="InterPro" id="IPR003034">
    <property type="entry name" value="SAP_dom"/>
</dbReference>
<dbReference type="AlphaFoldDB" id="A0AAD9ZG76"/>
<feature type="compositionally biased region" description="Basic and acidic residues" evidence="3">
    <location>
        <begin position="174"/>
        <end position="183"/>
    </location>
</feature>
<dbReference type="GO" id="GO:0016973">
    <property type="term" value="P:poly(A)+ mRNA export from nucleus"/>
    <property type="evidence" value="ECO:0007669"/>
    <property type="project" value="TreeGrafter"/>
</dbReference>
<dbReference type="PANTHER" id="PTHR46551:SF1">
    <property type="entry name" value="SAP DOMAIN-CONTAINING RIBONUCLEOPROTEIN"/>
    <property type="match status" value="1"/>
</dbReference>
<organism evidence="5 6">
    <name type="scientific">Lepraria neglecta</name>
    <dbReference type="NCBI Taxonomy" id="209136"/>
    <lineage>
        <taxon>Eukaryota</taxon>
        <taxon>Fungi</taxon>
        <taxon>Dikarya</taxon>
        <taxon>Ascomycota</taxon>
        <taxon>Pezizomycotina</taxon>
        <taxon>Lecanoromycetes</taxon>
        <taxon>OSLEUM clade</taxon>
        <taxon>Lecanoromycetidae</taxon>
        <taxon>Lecanorales</taxon>
        <taxon>Lecanorineae</taxon>
        <taxon>Stereocaulaceae</taxon>
        <taxon>Lepraria</taxon>
    </lineage>
</organism>
<dbReference type="InterPro" id="IPR052240">
    <property type="entry name" value="SAP_domain_ribonucleoprotein"/>
</dbReference>
<evidence type="ECO:0000256" key="1">
    <source>
        <dbReference type="ARBA" id="ARBA00022553"/>
    </source>
</evidence>
<dbReference type="PROSITE" id="PS50800">
    <property type="entry name" value="SAP"/>
    <property type="match status" value="1"/>
</dbReference>
<sequence>MSSDYKSKKVADLAELLKSRSIPHSGKKDELIQRLEKYDAEQAAKLSTTTAAAADGAEDEIDWEDDAAATENPASAAAIAAGGLVQPPNPTAVPNQVVDTDPSKTDDLTVDPPAPETTTDATNPATRSETKETPAEATPKVDYTTGLASTTLDSELEKRKKRAARFGIQETDAEALKALERAKKFGTGDAGDKAAVKGLDEALPERSRKRGRGGEDEGNNPRDGKRSRNRGPRDERGGGRGKGRERSGTPKERAKKGASGYSEADRAKAEERRKRFG</sequence>
<feature type="domain" description="SAP" evidence="4">
    <location>
        <begin position="5"/>
        <end position="39"/>
    </location>
</feature>
<evidence type="ECO:0000256" key="2">
    <source>
        <dbReference type="ARBA" id="ARBA00046328"/>
    </source>
</evidence>
<evidence type="ECO:0000313" key="6">
    <source>
        <dbReference type="Proteomes" id="UP001276659"/>
    </source>
</evidence>
<feature type="compositionally biased region" description="Basic and acidic residues" evidence="3">
    <location>
        <begin position="263"/>
        <end position="277"/>
    </location>
</feature>
<feature type="region of interest" description="Disordered" evidence="3">
    <location>
        <begin position="49"/>
        <end position="277"/>
    </location>
</feature>
<gene>
    <name evidence="5" type="ORF">OEA41_000741</name>
</gene>
<dbReference type="Pfam" id="PF18592">
    <property type="entry name" value="Tho1_MOS11_C"/>
    <property type="match status" value="1"/>
</dbReference>
<feature type="compositionally biased region" description="Low complexity" evidence="3">
    <location>
        <begin position="69"/>
        <end position="81"/>
    </location>
</feature>
<dbReference type="SMART" id="SM00513">
    <property type="entry name" value="SAP"/>
    <property type="match status" value="1"/>
</dbReference>
<keyword evidence="6" id="KW-1185">Reference proteome</keyword>
<dbReference type="SUPFAM" id="SSF68906">
    <property type="entry name" value="SAP domain"/>
    <property type="match status" value="1"/>
</dbReference>
<dbReference type="Pfam" id="PF02037">
    <property type="entry name" value="SAP"/>
    <property type="match status" value="1"/>
</dbReference>
<reference evidence="5" key="1">
    <citation type="submission" date="2022-11" db="EMBL/GenBank/DDBJ databases">
        <title>Chromosomal genome sequence assembly and mating type (MAT) locus characterization of the leprose asexual lichenized fungus Lepraria neglecta (Nyl.) Erichsen.</title>
        <authorList>
            <person name="Allen J.L."/>
            <person name="Pfeffer B."/>
        </authorList>
    </citation>
    <scope>NUCLEOTIDE SEQUENCE</scope>
    <source>
        <strain evidence="5">Allen 5258</strain>
    </source>
</reference>
<dbReference type="Gene3D" id="1.10.720.30">
    <property type="entry name" value="SAP domain"/>
    <property type="match status" value="1"/>
</dbReference>
<evidence type="ECO:0000313" key="5">
    <source>
        <dbReference type="EMBL" id="KAK3178604.1"/>
    </source>
</evidence>
<proteinExistence type="inferred from homology"/>
<dbReference type="PANTHER" id="PTHR46551">
    <property type="entry name" value="SAP DOMAIN-CONTAINING RIBONUCLEOPROTEIN"/>
    <property type="match status" value="1"/>
</dbReference>